<comment type="caution">
    <text evidence="1">The sequence shown here is derived from an EMBL/GenBank/DDBJ whole genome shotgun (WGS) entry which is preliminary data.</text>
</comment>
<dbReference type="AlphaFoldDB" id="A0A1Y1VH96"/>
<reference evidence="1 2" key="2">
    <citation type="submission" date="2016-08" db="EMBL/GenBank/DDBJ databases">
        <title>Pervasive Adenine N6-methylation of Active Genes in Fungi.</title>
        <authorList>
            <consortium name="DOE Joint Genome Institute"/>
            <person name="Mondo S.J."/>
            <person name="Dannebaum R.O."/>
            <person name="Kuo R.C."/>
            <person name="Labutti K."/>
            <person name="Haridas S."/>
            <person name="Kuo A."/>
            <person name="Salamov A."/>
            <person name="Ahrendt S.R."/>
            <person name="Lipzen A."/>
            <person name="Sullivan W."/>
            <person name="Andreopoulos W.B."/>
            <person name="Clum A."/>
            <person name="Lindquist E."/>
            <person name="Daum C."/>
            <person name="Ramamoorthy G.K."/>
            <person name="Gryganskyi A."/>
            <person name="Culley D."/>
            <person name="Magnuson J.K."/>
            <person name="James T.Y."/>
            <person name="O'Malley M.A."/>
            <person name="Stajich J.E."/>
            <person name="Spatafora J.W."/>
            <person name="Visel A."/>
            <person name="Grigoriev I.V."/>
        </authorList>
    </citation>
    <scope>NUCLEOTIDE SEQUENCE [LARGE SCALE GENOMIC DNA]</scope>
    <source>
        <strain evidence="2">finn</strain>
    </source>
</reference>
<reference evidence="1 2" key="1">
    <citation type="submission" date="2016-08" db="EMBL/GenBank/DDBJ databases">
        <title>Genomes of anaerobic fungi encode conserved fungal cellulosomes for biomass hydrolysis.</title>
        <authorList>
            <consortium name="DOE Joint Genome Institute"/>
            <person name="Haitjema C.H."/>
            <person name="Gilmore S.P."/>
            <person name="Henske J.K."/>
            <person name="Solomon K.V."/>
            <person name="De Groot R."/>
            <person name="Kuo A."/>
            <person name="Mondo S.J."/>
            <person name="Salamov A.A."/>
            <person name="Labutti K."/>
            <person name="Zhao Z."/>
            <person name="Chiniquy J."/>
            <person name="Barry K."/>
            <person name="Brewer H.M."/>
            <person name="Purvine S.O."/>
            <person name="Wright A.T."/>
            <person name="Boxma B."/>
            <person name="Van Alen T."/>
            <person name="Hackstein J.H."/>
            <person name="Baker S.E."/>
            <person name="Grigoriev I.V."/>
            <person name="O'Malley M.A."/>
        </authorList>
    </citation>
    <scope>NUCLEOTIDE SEQUENCE [LARGE SCALE GENOMIC DNA]</scope>
    <source>
        <strain evidence="2">finn</strain>
    </source>
</reference>
<dbReference type="Pfam" id="PF00612">
    <property type="entry name" value="IQ"/>
    <property type="match status" value="2"/>
</dbReference>
<dbReference type="PROSITE" id="PS50096">
    <property type="entry name" value="IQ"/>
    <property type="match status" value="2"/>
</dbReference>
<dbReference type="SMART" id="SM00015">
    <property type="entry name" value="IQ"/>
    <property type="match status" value="2"/>
</dbReference>
<keyword evidence="2" id="KW-1185">Reference proteome</keyword>
<dbReference type="SUPFAM" id="SSF52540">
    <property type="entry name" value="P-loop containing nucleoside triphosphate hydrolases"/>
    <property type="match status" value="1"/>
</dbReference>
<evidence type="ECO:0000313" key="1">
    <source>
        <dbReference type="EMBL" id="ORX56098.1"/>
    </source>
</evidence>
<dbReference type="Gene3D" id="1.20.5.190">
    <property type="match status" value="1"/>
</dbReference>
<gene>
    <name evidence="1" type="ORF">BCR36DRAFT_410131</name>
</gene>
<accession>A0A1Y1VH96</accession>
<dbReference type="OrthoDB" id="190375at2759"/>
<dbReference type="InterPro" id="IPR000048">
    <property type="entry name" value="IQ_motif_EF-hand-BS"/>
</dbReference>
<proteinExistence type="predicted"/>
<sequence>MAVEFAKLYSTNGKLLYDEYFQRLKEEEENRVREHDAASLIQLKWHEYKERKYRKLLIMAIIRIQKSFRGYISRKRTKKKIIEENRLKHQQYYNERAVLIQKIWRGYYSRKEIFDFYAYKTYLKEVTDHTFKVNEEINRHAEQQRKQMESIFLENEEKKIQDLAGKIHHIISTKVIDGICKTPNKELAKMYKEKAYEKELENVGLLSDNSTKKIIYNNRKSSKVVSPIFNPKHQHYLSTPSSKMTVNSDFKNSQYISQNSSHRNSWSASTIKDSSRGTLNSPPAYASYETGLTEECLNSCSPSLQDMYTINENQISHLNPADKEYSGYEFKYLTDILRKKDKLLPPISSIPESVIKNSEALKEYKKKNINRPKSSIPLRKKIVFKENIPKEYLKKKADGPFLPSYMLNRTLNKKEKADSSLHNQTDIYESINKFKEEQIEKDKNILFGPFKLSKHPPPFKHINALEHNEPWVQPKAPNT</sequence>
<evidence type="ECO:0000313" key="2">
    <source>
        <dbReference type="Proteomes" id="UP000193719"/>
    </source>
</evidence>
<dbReference type="Proteomes" id="UP000193719">
    <property type="component" value="Unassembled WGS sequence"/>
</dbReference>
<dbReference type="CDD" id="cd23767">
    <property type="entry name" value="IQCD"/>
    <property type="match status" value="1"/>
</dbReference>
<dbReference type="EMBL" id="MCFH01000008">
    <property type="protein sequence ID" value="ORX56098.1"/>
    <property type="molecule type" value="Genomic_DNA"/>
</dbReference>
<feature type="non-terminal residue" evidence="1">
    <location>
        <position position="479"/>
    </location>
</feature>
<protein>
    <recommendedName>
        <fullName evidence="3">Spermatogenesis-associated protein 17</fullName>
    </recommendedName>
</protein>
<evidence type="ECO:0008006" key="3">
    <source>
        <dbReference type="Google" id="ProtNLM"/>
    </source>
</evidence>
<dbReference type="InterPro" id="IPR027417">
    <property type="entry name" value="P-loop_NTPase"/>
</dbReference>
<organism evidence="1 2">
    <name type="scientific">Piromyces finnis</name>
    <dbReference type="NCBI Taxonomy" id="1754191"/>
    <lineage>
        <taxon>Eukaryota</taxon>
        <taxon>Fungi</taxon>
        <taxon>Fungi incertae sedis</taxon>
        <taxon>Chytridiomycota</taxon>
        <taxon>Chytridiomycota incertae sedis</taxon>
        <taxon>Neocallimastigomycetes</taxon>
        <taxon>Neocallimastigales</taxon>
        <taxon>Neocallimastigaceae</taxon>
        <taxon>Piromyces</taxon>
    </lineage>
</organism>
<dbReference type="STRING" id="1754191.A0A1Y1VH96"/>
<name>A0A1Y1VH96_9FUNG</name>